<sequence length="223" mass="25410">MQLPTTHVVDMHQLIIDRYMSHAEPEKCGLPRVVGCVMVSCKRMLMFNDHIADLVNLIWRTVSEEPVPGSRGDKLLDQKVPASYVHLQDVILHLAQQRKQEAKDPVLHAEQYKPMVIQKMEELCGCSFRDVAELNQATQFLHENGIMRADDLKVLFKNAAFRPEDIKTYIINLLAKFEVALMWDEQNLLIPSLLPTEQAAFSELPGTNVRWVLAKAHNSSVGR</sequence>
<proteinExistence type="predicted"/>
<dbReference type="OMA" id="IEVSCKS"/>
<evidence type="ECO:0000313" key="1">
    <source>
        <dbReference type="EMBL" id="ELT93968.1"/>
    </source>
</evidence>
<evidence type="ECO:0000313" key="3">
    <source>
        <dbReference type="Proteomes" id="UP000014760"/>
    </source>
</evidence>
<evidence type="ECO:0000313" key="2">
    <source>
        <dbReference type="EnsemblMetazoa" id="CapteP216887"/>
    </source>
</evidence>
<dbReference type="STRING" id="283909.R7TJH1"/>
<reference evidence="1 3" key="2">
    <citation type="journal article" date="2013" name="Nature">
        <title>Insights into bilaterian evolution from three spiralian genomes.</title>
        <authorList>
            <person name="Simakov O."/>
            <person name="Marletaz F."/>
            <person name="Cho S.J."/>
            <person name="Edsinger-Gonzales E."/>
            <person name="Havlak P."/>
            <person name="Hellsten U."/>
            <person name="Kuo D.H."/>
            <person name="Larsson T."/>
            <person name="Lv J."/>
            <person name="Arendt D."/>
            <person name="Savage R."/>
            <person name="Osoegawa K."/>
            <person name="de Jong P."/>
            <person name="Grimwood J."/>
            <person name="Chapman J.A."/>
            <person name="Shapiro H."/>
            <person name="Aerts A."/>
            <person name="Otillar R.P."/>
            <person name="Terry A.Y."/>
            <person name="Boore J.L."/>
            <person name="Grigoriev I.V."/>
            <person name="Lindberg D.R."/>
            <person name="Seaver E.C."/>
            <person name="Weisblat D.A."/>
            <person name="Putnam N.H."/>
            <person name="Rokhsar D.S."/>
        </authorList>
    </citation>
    <scope>NUCLEOTIDE SEQUENCE</scope>
    <source>
        <strain evidence="1 3">I ESC-2004</strain>
    </source>
</reference>
<dbReference type="AlphaFoldDB" id="R7TJH1"/>
<dbReference type="EMBL" id="AMQN01029427">
    <property type="status" value="NOT_ANNOTATED_CDS"/>
    <property type="molecule type" value="Genomic_DNA"/>
</dbReference>
<dbReference type="OrthoDB" id="10252328at2759"/>
<dbReference type="EMBL" id="KB309547">
    <property type="protein sequence ID" value="ELT93968.1"/>
    <property type="molecule type" value="Genomic_DNA"/>
</dbReference>
<reference evidence="3" key="1">
    <citation type="submission" date="2012-12" db="EMBL/GenBank/DDBJ databases">
        <authorList>
            <person name="Hellsten U."/>
            <person name="Grimwood J."/>
            <person name="Chapman J.A."/>
            <person name="Shapiro H."/>
            <person name="Aerts A."/>
            <person name="Otillar R.P."/>
            <person name="Terry A.Y."/>
            <person name="Boore J.L."/>
            <person name="Simakov O."/>
            <person name="Marletaz F."/>
            <person name="Cho S.-J."/>
            <person name="Edsinger-Gonzales E."/>
            <person name="Havlak P."/>
            <person name="Kuo D.-H."/>
            <person name="Larsson T."/>
            <person name="Lv J."/>
            <person name="Arendt D."/>
            <person name="Savage R."/>
            <person name="Osoegawa K."/>
            <person name="de Jong P."/>
            <person name="Lindberg D.R."/>
            <person name="Seaver E.C."/>
            <person name="Weisblat D.A."/>
            <person name="Putnam N.H."/>
            <person name="Grigoriev I.V."/>
            <person name="Rokhsar D.S."/>
        </authorList>
    </citation>
    <scope>NUCLEOTIDE SEQUENCE</scope>
    <source>
        <strain evidence="3">I ESC-2004</strain>
    </source>
</reference>
<reference evidence="2" key="3">
    <citation type="submission" date="2015-06" db="UniProtKB">
        <authorList>
            <consortium name="EnsemblMetazoa"/>
        </authorList>
    </citation>
    <scope>IDENTIFICATION</scope>
</reference>
<accession>R7TJH1</accession>
<protein>
    <submittedName>
        <fullName evidence="1 2">Uncharacterized protein</fullName>
    </submittedName>
</protein>
<gene>
    <name evidence="1" type="ORF">CAPTEDRAFT_216887</name>
</gene>
<organism evidence="1">
    <name type="scientific">Capitella teleta</name>
    <name type="common">Polychaete worm</name>
    <dbReference type="NCBI Taxonomy" id="283909"/>
    <lineage>
        <taxon>Eukaryota</taxon>
        <taxon>Metazoa</taxon>
        <taxon>Spiralia</taxon>
        <taxon>Lophotrochozoa</taxon>
        <taxon>Annelida</taxon>
        <taxon>Polychaeta</taxon>
        <taxon>Sedentaria</taxon>
        <taxon>Scolecida</taxon>
        <taxon>Capitellidae</taxon>
        <taxon>Capitella</taxon>
    </lineage>
</organism>
<dbReference type="Proteomes" id="UP000014760">
    <property type="component" value="Unassembled WGS sequence"/>
</dbReference>
<dbReference type="HOGENOM" id="CLU_1241171_0_0_1"/>
<keyword evidence="3" id="KW-1185">Reference proteome</keyword>
<name>R7TJH1_CAPTE</name>
<dbReference type="EnsemblMetazoa" id="CapteT216887">
    <property type="protein sequence ID" value="CapteP216887"/>
    <property type="gene ID" value="CapteG216887"/>
</dbReference>